<dbReference type="FunFam" id="3.30.420.10:FF:000076">
    <property type="entry name" value="RBR-type E3 ubiquitin transferase"/>
    <property type="match status" value="1"/>
</dbReference>
<dbReference type="PANTHER" id="PTHR47723:SF23">
    <property type="entry name" value="REVERSE TRANSCRIPTASE-LIKE PROTEIN"/>
    <property type="match status" value="1"/>
</dbReference>
<dbReference type="SUPFAM" id="SSF53098">
    <property type="entry name" value="Ribonuclease H-like"/>
    <property type="match status" value="1"/>
</dbReference>
<reference evidence="2 3" key="1">
    <citation type="journal article" date="2023" name="G3 (Bethesda)">
        <title>A chromosome-length genome assembly and annotation of blackberry (Rubus argutus, cv. 'Hillquist').</title>
        <authorList>
            <person name="Bruna T."/>
            <person name="Aryal R."/>
            <person name="Dudchenko O."/>
            <person name="Sargent D.J."/>
            <person name="Mead D."/>
            <person name="Buti M."/>
            <person name="Cavallini A."/>
            <person name="Hytonen T."/>
            <person name="Andres J."/>
            <person name="Pham M."/>
            <person name="Weisz D."/>
            <person name="Mascagni F."/>
            <person name="Usai G."/>
            <person name="Natali L."/>
            <person name="Bassil N."/>
            <person name="Fernandez G.E."/>
            <person name="Lomsadze A."/>
            <person name="Armour M."/>
            <person name="Olukolu B."/>
            <person name="Poorten T."/>
            <person name="Britton C."/>
            <person name="Davik J."/>
            <person name="Ashrafi H."/>
            <person name="Aiden E.L."/>
            <person name="Borodovsky M."/>
            <person name="Worthington M."/>
        </authorList>
    </citation>
    <scope>NUCLEOTIDE SEQUENCE [LARGE SCALE GENOMIC DNA]</scope>
    <source>
        <strain evidence="2">PI 553951</strain>
    </source>
</reference>
<dbReference type="Proteomes" id="UP001457282">
    <property type="component" value="Unassembled WGS sequence"/>
</dbReference>
<dbReference type="PANTHER" id="PTHR47723">
    <property type="entry name" value="OS05G0353850 PROTEIN"/>
    <property type="match status" value="1"/>
</dbReference>
<keyword evidence="3" id="KW-1185">Reference proteome</keyword>
<proteinExistence type="predicted"/>
<dbReference type="InterPro" id="IPR044730">
    <property type="entry name" value="RNase_H-like_dom_plant"/>
</dbReference>
<evidence type="ECO:0000259" key="1">
    <source>
        <dbReference type="PROSITE" id="PS50879"/>
    </source>
</evidence>
<dbReference type="AlphaFoldDB" id="A0AAW1XH57"/>
<feature type="domain" description="RNase H type-1" evidence="1">
    <location>
        <begin position="42"/>
        <end position="176"/>
    </location>
</feature>
<accession>A0AAW1XH57</accession>
<evidence type="ECO:0000313" key="3">
    <source>
        <dbReference type="Proteomes" id="UP001457282"/>
    </source>
</evidence>
<evidence type="ECO:0000313" key="2">
    <source>
        <dbReference type="EMBL" id="KAK9936233.1"/>
    </source>
</evidence>
<dbReference type="CDD" id="cd06222">
    <property type="entry name" value="RNase_H_like"/>
    <property type="match status" value="1"/>
</dbReference>
<gene>
    <name evidence="2" type="ORF">M0R45_013083</name>
</gene>
<dbReference type="Pfam" id="PF13456">
    <property type="entry name" value="RVT_3"/>
    <property type="match status" value="1"/>
</dbReference>
<dbReference type="EMBL" id="JBEDUW010000003">
    <property type="protein sequence ID" value="KAK9936233.1"/>
    <property type="molecule type" value="Genomic_DNA"/>
</dbReference>
<dbReference type="InterPro" id="IPR002156">
    <property type="entry name" value="RNaseH_domain"/>
</dbReference>
<dbReference type="InterPro" id="IPR036397">
    <property type="entry name" value="RNaseH_sf"/>
</dbReference>
<organism evidence="2 3">
    <name type="scientific">Rubus argutus</name>
    <name type="common">Southern blackberry</name>
    <dbReference type="NCBI Taxonomy" id="59490"/>
    <lineage>
        <taxon>Eukaryota</taxon>
        <taxon>Viridiplantae</taxon>
        <taxon>Streptophyta</taxon>
        <taxon>Embryophyta</taxon>
        <taxon>Tracheophyta</taxon>
        <taxon>Spermatophyta</taxon>
        <taxon>Magnoliopsida</taxon>
        <taxon>eudicotyledons</taxon>
        <taxon>Gunneridae</taxon>
        <taxon>Pentapetalae</taxon>
        <taxon>rosids</taxon>
        <taxon>fabids</taxon>
        <taxon>Rosales</taxon>
        <taxon>Rosaceae</taxon>
        <taxon>Rosoideae</taxon>
        <taxon>Rosoideae incertae sedis</taxon>
        <taxon>Rubus</taxon>
    </lineage>
</organism>
<sequence length="208" mass="23652">MLAFTNLWRCQILASTTTKPSSFLVLRSYRKEPIPVTWEKPRVGWTKLNFDGSSKGKSGKASIGGVIRNHKAEFLLGFAESIGEANSTIAEVTALRRGLEFVLENGWSHVWLEGDAKAIVDVIKKRKQMKKIKCEEVQKHVSHINSIIPKLNDCIVSHVYREGNRAADKFAQLGHQQDEPRIWRYVPPNEVMPIVHEDAEGKIVIRRR</sequence>
<dbReference type="PROSITE" id="PS50879">
    <property type="entry name" value="RNASE_H_1"/>
    <property type="match status" value="1"/>
</dbReference>
<protein>
    <recommendedName>
        <fullName evidence="1">RNase H type-1 domain-containing protein</fullName>
    </recommendedName>
</protein>
<dbReference type="InterPro" id="IPR012337">
    <property type="entry name" value="RNaseH-like_sf"/>
</dbReference>
<comment type="caution">
    <text evidence="2">The sequence shown here is derived from an EMBL/GenBank/DDBJ whole genome shotgun (WGS) entry which is preliminary data.</text>
</comment>
<dbReference type="Gene3D" id="3.30.420.10">
    <property type="entry name" value="Ribonuclease H-like superfamily/Ribonuclease H"/>
    <property type="match status" value="1"/>
</dbReference>
<dbReference type="InterPro" id="IPR053151">
    <property type="entry name" value="RNase_H-like"/>
</dbReference>
<dbReference type="GO" id="GO:0004523">
    <property type="term" value="F:RNA-DNA hybrid ribonuclease activity"/>
    <property type="evidence" value="ECO:0007669"/>
    <property type="project" value="InterPro"/>
</dbReference>
<name>A0AAW1XH57_RUBAR</name>
<dbReference type="GO" id="GO:0003676">
    <property type="term" value="F:nucleic acid binding"/>
    <property type="evidence" value="ECO:0007669"/>
    <property type="project" value="InterPro"/>
</dbReference>